<evidence type="ECO:0000313" key="4">
    <source>
        <dbReference type="EMBL" id="KRZ47608.1"/>
    </source>
</evidence>
<dbReference type="Proteomes" id="UP000054721">
    <property type="component" value="Unassembled WGS sequence"/>
</dbReference>
<organism evidence="4 5">
    <name type="scientific">Trichinella nativa</name>
    <dbReference type="NCBI Taxonomy" id="6335"/>
    <lineage>
        <taxon>Eukaryota</taxon>
        <taxon>Metazoa</taxon>
        <taxon>Ecdysozoa</taxon>
        <taxon>Nematoda</taxon>
        <taxon>Enoplea</taxon>
        <taxon>Dorylaimia</taxon>
        <taxon>Trichinellida</taxon>
        <taxon>Trichinellidae</taxon>
        <taxon>Trichinella</taxon>
    </lineage>
</organism>
<dbReference type="GO" id="GO:0004531">
    <property type="term" value="F:deoxyribonuclease II activity"/>
    <property type="evidence" value="ECO:0007669"/>
    <property type="project" value="InterPro"/>
</dbReference>
<name>A0A0V1KJZ5_9BILA</name>
<evidence type="ECO:0000256" key="3">
    <source>
        <dbReference type="SAM" id="SignalP"/>
    </source>
</evidence>
<dbReference type="GO" id="GO:0006309">
    <property type="term" value="P:apoptotic DNA fragmentation"/>
    <property type="evidence" value="ECO:0007669"/>
    <property type="project" value="TreeGrafter"/>
</dbReference>
<dbReference type="PANTHER" id="PTHR10858">
    <property type="entry name" value="DEOXYRIBONUCLEASE II"/>
    <property type="match status" value="1"/>
</dbReference>
<dbReference type="InterPro" id="IPR004947">
    <property type="entry name" value="DNase_II"/>
</dbReference>
<feature type="chain" id="PRO_5006881033" evidence="3">
    <location>
        <begin position="27"/>
        <end position="210"/>
    </location>
</feature>
<keyword evidence="3" id="KW-0732">Signal</keyword>
<evidence type="ECO:0000256" key="2">
    <source>
        <dbReference type="ARBA" id="ARBA00022801"/>
    </source>
</evidence>
<protein>
    <submittedName>
        <fullName evidence="4">Deoxyribonuclease-2-alpha</fullName>
    </submittedName>
</protein>
<evidence type="ECO:0000256" key="1">
    <source>
        <dbReference type="ARBA" id="ARBA00007527"/>
    </source>
</evidence>
<comment type="caution">
    <text evidence="4">The sequence shown here is derived from an EMBL/GenBank/DDBJ whole genome shotgun (WGS) entry which is preliminary data.</text>
</comment>
<accession>A0A0V1KJZ5</accession>
<sequence>MHIYYLIMHITWFFLLCLSFLRFSSATSKCQDLNGAAPADWAIVYKAPVQPTAWQNGAQPLNNNAQHSFATALQHVVGDNPNVKFLAYNNAPPGVANVKTKSNSKGVIILATNADSAAWIVHTVPGFPAAKTGYSWPVAENARGHLLICLTISESQINAIAASLLLVQPVIYYNDIPQTETAGMPYFNKLADGKISTLPPFTSRQTIRTQ</sequence>
<evidence type="ECO:0000313" key="5">
    <source>
        <dbReference type="Proteomes" id="UP000054721"/>
    </source>
</evidence>
<dbReference type="EMBL" id="JYDW01000655">
    <property type="protein sequence ID" value="KRZ47608.1"/>
    <property type="molecule type" value="Genomic_DNA"/>
</dbReference>
<dbReference type="AlphaFoldDB" id="A0A0V1KJZ5"/>
<dbReference type="OrthoDB" id="10261598at2759"/>
<proteinExistence type="inferred from homology"/>
<comment type="similarity">
    <text evidence="1">Belongs to the DNase II family.</text>
</comment>
<feature type="signal peptide" evidence="3">
    <location>
        <begin position="1"/>
        <end position="26"/>
    </location>
</feature>
<feature type="non-terminal residue" evidence="4">
    <location>
        <position position="1"/>
    </location>
</feature>
<keyword evidence="2" id="KW-0378">Hydrolase</keyword>
<gene>
    <name evidence="4" type="primary">DNASE2</name>
    <name evidence="4" type="ORF">T02_5616</name>
</gene>
<keyword evidence="5" id="KW-1185">Reference proteome</keyword>
<reference evidence="4 5" key="1">
    <citation type="submission" date="2015-05" db="EMBL/GenBank/DDBJ databases">
        <title>Evolution of Trichinella species and genotypes.</title>
        <authorList>
            <person name="Korhonen P.K."/>
            <person name="Edoardo P."/>
            <person name="Giuseppe L.R."/>
            <person name="Gasser R.B."/>
        </authorList>
    </citation>
    <scope>NUCLEOTIDE SEQUENCE [LARGE SCALE GENOMIC DNA]</scope>
    <source>
        <strain evidence="4">ISS10</strain>
    </source>
</reference>
<dbReference type="PANTHER" id="PTHR10858:SF23">
    <property type="entry name" value="DEOXYRIBONUCLEASE II"/>
    <property type="match status" value="1"/>
</dbReference>
<dbReference type="Pfam" id="PF03265">
    <property type="entry name" value="DNase_II"/>
    <property type="match status" value="1"/>
</dbReference>